<name>A0AAV1WJW5_LUPLU</name>
<evidence type="ECO:0000313" key="3">
    <source>
        <dbReference type="EMBL" id="CAL0309361.1"/>
    </source>
</evidence>
<dbReference type="PANTHER" id="PTHR22100">
    <property type="entry name" value="WINGS APART-LIKE PROTEIN HOMOLOG"/>
    <property type="match status" value="1"/>
</dbReference>
<protein>
    <recommendedName>
        <fullName evidence="2">Wings apart-like protein C-terminal domain-containing protein</fullName>
    </recommendedName>
</protein>
<dbReference type="AlphaFoldDB" id="A0AAV1WJW5"/>
<dbReference type="InterPro" id="IPR039874">
    <property type="entry name" value="WAPL"/>
</dbReference>
<reference evidence="3 4" key="1">
    <citation type="submission" date="2024-03" db="EMBL/GenBank/DDBJ databases">
        <authorList>
            <person name="Martinez-Hernandez J."/>
        </authorList>
    </citation>
    <scope>NUCLEOTIDE SEQUENCE [LARGE SCALE GENOMIC DNA]</scope>
</reference>
<evidence type="ECO:0000259" key="2">
    <source>
        <dbReference type="Pfam" id="PF07814"/>
    </source>
</evidence>
<dbReference type="InterPro" id="IPR022771">
    <property type="entry name" value="WAPL_C"/>
</dbReference>
<accession>A0AAV1WJW5</accession>
<dbReference type="PANTHER" id="PTHR22100:SF13">
    <property type="entry name" value="WINGS APART-LIKE PROTEIN HOMOLOG"/>
    <property type="match status" value="1"/>
</dbReference>
<proteinExistence type="inferred from homology"/>
<dbReference type="EMBL" id="CAXHTB010000007">
    <property type="protein sequence ID" value="CAL0309361.1"/>
    <property type="molecule type" value="Genomic_DNA"/>
</dbReference>
<dbReference type="InterPro" id="IPR011989">
    <property type="entry name" value="ARM-like"/>
</dbReference>
<dbReference type="Proteomes" id="UP001497480">
    <property type="component" value="Unassembled WGS sequence"/>
</dbReference>
<organism evidence="3 4">
    <name type="scientific">Lupinus luteus</name>
    <name type="common">European yellow lupine</name>
    <dbReference type="NCBI Taxonomy" id="3873"/>
    <lineage>
        <taxon>Eukaryota</taxon>
        <taxon>Viridiplantae</taxon>
        <taxon>Streptophyta</taxon>
        <taxon>Embryophyta</taxon>
        <taxon>Tracheophyta</taxon>
        <taxon>Spermatophyta</taxon>
        <taxon>Magnoliopsida</taxon>
        <taxon>eudicotyledons</taxon>
        <taxon>Gunneridae</taxon>
        <taxon>Pentapetalae</taxon>
        <taxon>rosids</taxon>
        <taxon>fabids</taxon>
        <taxon>Fabales</taxon>
        <taxon>Fabaceae</taxon>
        <taxon>Papilionoideae</taxon>
        <taxon>50 kb inversion clade</taxon>
        <taxon>genistoids sensu lato</taxon>
        <taxon>core genistoids</taxon>
        <taxon>Genisteae</taxon>
        <taxon>Lupinus</taxon>
    </lineage>
</organism>
<sequence>MMATSFDDFCNRKPKRAKNNVAISFLDGIRKGQPLRTIRATLLSLLSICSDPHHHHFLTTQGIAKTIIDAILGLTHNDFPSNLAAATLFYILTGDGQDVHLLESPGYIRFLIKLLKPFVSEASEDKESTFGFKLLALSKNAGIYRNTKEKLDSSSVAIFSRVQEILVNCKELKSTCPNGNVVERPELCPKWIALLTIEKACLPAIPLHDGGVLCSERSNVRKTGGKFKEKLRVLGVLNAVFEIAMSCLSDLECWMEDRSLSTKDLRNDKPLKSLTLLLKCLKIMENAAFQSKDNQTHLLGLKGKPSPLAIPFSFVEMVITVIKILHDLCSRWSPCALSNDNKPGNPFSTGSQCSESDQFSNHEENETGMYDMERASSVRSLNLPQKSQLTSTSTSYDHTNVRVSCSPSRSCCGATRCSNDPFAFDEVDIASSEWDPLSWNPKKARFKKFDETNREFDAGCQSQTNVRQQELSNEDVICSSSYRCDEERPSLVIDCLLSSVKVLINLTNDNPVGCHQVAAYGGLETMPLLIVGHFPHFSPSPSFFSGTKEYASKIRNAKDHHHDRNLTDHELDFLVAILGLLVNLVEKDGKNRSRLAAAGVLLPASEGLFQEVKMGVIKLLCSIFLDNHGAGEESDKDEHMLLNDEATFLQGEKEAGKMIVEAYSALLLAFLSTESKSIREGIAENLPHHNLSILVPVLDRFMEFHLALNMISPEIHEAVSGVIGTCRVP</sequence>
<comment type="similarity">
    <text evidence="1">Belongs to the WAPL family.</text>
</comment>
<dbReference type="Gene3D" id="1.25.10.10">
    <property type="entry name" value="Leucine-rich Repeat Variant"/>
    <property type="match status" value="2"/>
</dbReference>
<evidence type="ECO:0000313" key="4">
    <source>
        <dbReference type="Proteomes" id="UP001497480"/>
    </source>
</evidence>
<feature type="domain" description="Wings apart-like protein C-terminal" evidence="2">
    <location>
        <begin position="24"/>
        <end position="537"/>
    </location>
</feature>
<keyword evidence="4" id="KW-1185">Reference proteome</keyword>
<gene>
    <name evidence="3" type="ORF">LLUT_LOCUS10421</name>
</gene>
<evidence type="ECO:0000256" key="1">
    <source>
        <dbReference type="ARBA" id="ARBA00006854"/>
    </source>
</evidence>
<dbReference type="Pfam" id="PF07814">
    <property type="entry name" value="WAPL"/>
    <property type="match status" value="1"/>
</dbReference>
<comment type="caution">
    <text evidence="3">The sequence shown here is derived from an EMBL/GenBank/DDBJ whole genome shotgun (WGS) entry which is preliminary data.</text>
</comment>